<dbReference type="PANTHER" id="PTHR36839:SF1">
    <property type="entry name" value="METALLO-BETA-LACTAMASE FAMILY PROTEIN (AFU_ORTHOLOGUE AFUA_5G12770)"/>
    <property type="match status" value="1"/>
</dbReference>
<dbReference type="EMBL" id="JAOTIF010000008">
    <property type="protein sequence ID" value="MCU7549949.1"/>
    <property type="molecule type" value="Genomic_DNA"/>
</dbReference>
<evidence type="ECO:0000259" key="1">
    <source>
        <dbReference type="SMART" id="SM00849"/>
    </source>
</evidence>
<dbReference type="RefSeq" id="WP_279297388.1">
    <property type="nucleotide sequence ID" value="NZ_JAOTIF010000008.1"/>
</dbReference>
<dbReference type="AlphaFoldDB" id="A0A9X2XV90"/>
<accession>A0A9X2XV90</accession>
<gene>
    <name evidence="2" type="ORF">OCK74_12525</name>
</gene>
<evidence type="ECO:0000313" key="2">
    <source>
        <dbReference type="EMBL" id="MCU7549949.1"/>
    </source>
</evidence>
<comment type="caution">
    <text evidence="2">The sequence shown here is derived from an EMBL/GenBank/DDBJ whole genome shotgun (WGS) entry which is preliminary data.</text>
</comment>
<sequence>MKLELHISHSNQNNICVTCGTRYATAKSSTDACPVCNDDRQYIGDQGQQWTSYEQLAKVYAIRFSKLHDNLYDLRMMPSFAIGQRAHLVIASSGNILWDCLPYINAETVAYINALGGLKAIVISHPHYYGLMVEWAGVFDCPVYLHANDGEWVMDHDPHIQLWEGAELTLWDGVRIVHTAGHFPGSVVLHIPNGAGTLLTGDTIYVSRDRKQVSAMYSYPNMIPLSKSAIEHLVEQVKPLVFDRLYGAFEFMNIHEGAKDIVDRSFNRYLQILEG</sequence>
<protein>
    <submittedName>
        <fullName evidence="2">MBL fold metallo-hydrolase</fullName>
    </submittedName>
</protein>
<dbReference type="PANTHER" id="PTHR36839">
    <property type="entry name" value="METALLO-BETA-LACTAMASE FAMILY PROTEIN (AFU_ORTHOLOGUE AFUA_5G12770)"/>
    <property type="match status" value="1"/>
</dbReference>
<feature type="domain" description="Metallo-beta-lactamase" evidence="1">
    <location>
        <begin position="83"/>
        <end position="244"/>
    </location>
</feature>
<dbReference type="InterPro" id="IPR001279">
    <property type="entry name" value="Metallo-B-lactamas"/>
</dbReference>
<reference evidence="2" key="1">
    <citation type="submission" date="2022-09" db="EMBL/GenBank/DDBJ databases">
        <authorList>
            <person name="Yuan C."/>
            <person name="Ke Z."/>
        </authorList>
    </citation>
    <scope>NUCLEOTIDE SEQUENCE</scope>
    <source>
        <strain evidence="2">LB-8</strain>
    </source>
</reference>
<dbReference type="SMART" id="SM00849">
    <property type="entry name" value="Lactamase_B"/>
    <property type="match status" value="1"/>
</dbReference>
<evidence type="ECO:0000313" key="3">
    <source>
        <dbReference type="Proteomes" id="UP001155483"/>
    </source>
</evidence>
<name>A0A9X2XV90_9BACT</name>
<dbReference type="InterPro" id="IPR036866">
    <property type="entry name" value="RibonucZ/Hydroxyglut_hydro"/>
</dbReference>
<dbReference type="SUPFAM" id="SSF56281">
    <property type="entry name" value="Metallo-hydrolase/oxidoreductase"/>
    <property type="match status" value="1"/>
</dbReference>
<keyword evidence="3" id="KW-1185">Reference proteome</keyword>
<proteinExistence type="predicted"/>
<dbReference type="Proteomes" id="UP001155483">
    <property type="component" value="Unassembled WGS sequence"/>
</dbReference>
<dbReference type="Gene3D" id="3.60.15.10">
    <property type="entry name" value="Ribonuclease Z/Hydroxyacylglutathione hydrolase-like"/>
    <property type="match status" value="1"/>
</dbReference>
<organism evidence="2 3">
    <name type="scientific">Paraflavisolibacter caeni</name>
    <dbReference type="NCBI Taxonomy" id="2982496"/>
    <lineage>
        <taxon>Bacteria</taxon>
        <taxon>Pseudomonadati</taxon>
        <taxon>Bacteroidota</taxon>
        <taxon>Chitinophagia</taxon>
        <taxon>Chitinophagales</taxon>
        <taxon>Chitinophagaceae</taxon>
        <taxon>Paraflavisolibacter</taxon>
    </lineage>
</organism>
<reference evidence="2" key="2">
    <citation type="submission" date="2023-04" db="EMBL/GenBank/DDBJ databases">
        <title>Paracnuella aquatica gen. nov., sp. nov., a member of the family Chitinophagaceae isolated from a hot spring.</title>
        <authorList>
            <person name="Wang C."/>
        </authorList>
    </citation>
    <scope>NUCLEOTIDE SEQUENCE</scope>
    <source>
        <strain evidence="2">LB-8</strain>
    </source>
</reference>
<dbReference type="Pfam" id="PF00753">
    <property type="entry name" value="Lactamase_B"/>
    <property type="match status" value="1"/>
</dbReference>